<feature type="compositionally biased region" description="Polar residues" evidence="1">
    <location>
        <begin position="1"/>
        <end position="17"/>
    </location>
</feature>
<dbReference type="EMBL" id="JACEIK010002610">
    <property type="protein sequence ID" value="MCD9638060.1"/>
    <property type="molecule type" value="Genomic_DNA"/>
</dbReference>
<sequence>DGTIGSSRPCWQSQSPAPSRLVPARPLPTITGVDEPLILRRTIIFSVNSGNEEILFWIRLTLRFGTKAHMSQVFMAPKFQPTRSIARREVTIPRFDEGDESLENGSSSDSLGYNLDKESRNDATSRAQKNTFRKATAPREEDTSREALKVKIVDLELPKYTNIERGYKHYGLKWMSNAPGTYFPNMVHEFYATYATTLDNMCKKVLTDGQPPWLTNPREKIYKSTLIFTEKFWWAIMRVQLFPTRGDNMLGEDRAFLLSISLPFPCLVIGLCKEAHVPILVGIDVEIVANKKHDFDKSKDEAKHDLQLHKSVPEVFEPNGKLVRMTGDHTATSGAYTGVEVAFIVAHSSHPRHLRCSTRSLRPSWKKGPSRYPPVVAREAIPGVPDFSLQGVIGGGALHGITKQIA</sequence>
<evidence type="ECO:0000313" key="2">
    <source>
        <dbReference type="EMBL" id="MCD9638060.1"/>
    </source>
</evidence>
<name>A0ABS8UT62_DATST</name>
<proteinExistence type="predicted"/>
<keyword evidence="3" id="KW-1185">Reference proteome</keyword>
<accession>A0ABS8UT62</accession>
<evidence type="ECO:0000256" key="1">
    <source>
        <dbReference type="SAM" id="MobiDB-lite"/>
    </source>
</evidence>
<protein>
    <submittedName>
        <fullName evidence="2">Uncharacterized protein</fullName>
    </submittedName>
</protein>
<organism evidence="2 3">
    <name type="scientific">Datura stramonium</name>
    <name type="common">Jimsonweed</name>
    <name type="synonym">Common thornapple</name>
    <dbReference type="NCBI Taxonomy" id="4076"/>
    <lineage>
        <taxon>Eukaryota</taxon>
        <taxon>Viridiplantae</taxon>
        <taxon>Streptophyta</taxon>
        <taxon>Embryophyta</taxon>
        <taxon>Tracheophyta</taxon>
        <taxon>Spermatophyta</taxon>
        <taxon>Magnoliopsida</taxon>
        <taxon>eudicotyledons</taxon>
        <taxon>Gunneridae</taxon>
        <taxon>Pentapetalae</taxon>
        <taxon>asterids</taxon>
        <taxon>lamiids</taxon>
        <taxon>Solanales</taxon>
        <taxon>Solanaceae</taxon>
        <taxon>Solanoideae</taxon>
        <taxon>Datureae</taxon>
        <taxon>Datura</taxon>
    </lineage>
</organism>
<gene>
    <name evidence="2" type="ORF">HAX54_021763</name>
</gene>
<feature type="region of interest" description="Disordered" evidence="1">
    <location>
        <begin position="1"/>
        <end position="23"/>
    </location>
</feature>
<feature type="region of interest" description="Disordered" evidence="1">
    <location>
        <begin position="94"/>
        <end position="140"/>
    </location>
</feature>
<reference evidence="2 3" key="1">
    <citation type="journal article" date="2021" name="BMC Genomics">
        <title>Datura genome reveals duplications of psychoactive alkaloid biosynthetic genes and high mutation rate following tissue culture.</title>
        <authorList>
            <person name="Rajewski A."/>
            <person name="Carter-House D."/>
            <person name="Stajich J."/>
            <person name="Litt A."/>
        </authorList>
    </citation>
    <scope>NUCLEOTIDE SEQUENCE [LARGE SCALE GENOMIC DNA]</scope>
    <source>
        <strain evidence="2">AR-01</strain>
    </source>
</reference>
<feature type="non-terminal residue" evidence="2">
    <location>
        <position position="1"/>
    </location>
</feature>
<evidence type="ECO:0000313" key="3">
    <source>
        <dbReference type="Proteomes" id="UP000823775"/>
    </source>
</evidence>
<comment type="caution">
    <text evidence="2">The sequence shown here is derived from an EMBL/GenBank/DDBJ whole genome shotgun (WGS) entry which is preliminary data.</text>
</comment>
<dbReference type="Proteomes" id="UP000823775">
    <property type="component" value="Unassembled WGS sequence"/>
</dbReference>